<dbReference type="Pfam" id="PF16113">
    <property type="entry name" value="ECH_2"/>
    <property type="match status" value="1"/>
</dbReference>
<evidence type="ECO:0000256" key="2">
    <source>
        <dbReference type="ARBA" id="ARBA00011915"/>
    </source>
</evidence>
<keyword evidence="6" id="KW-1185">Reference proteome</keyword>
<evidence type="ECO:0000259" key="4">
    <source>
        <dbReference type="Pfam" id="PF16113"/>
    </source>
</evidence>
<evidence type="ECO:0000313" key="6">
    <source>
        <dbReference type="Proteomes" id="UP000624279"/>
    </source>
</evidence>
<dbReference type="Gene3D" id="3.90.226.10">
    <property type="entry name" value="2-enoyl-CoA Hydratase, Chain A, domain 1"/>
    <property type="match status" value="1"/>
</dbReference>
<gene>
    <name evidence="5" type="ORF">H8K55_20175</name>
</gene>
<dbReference type="NCBIfam" id="NF004127">
    <property type="entry name" value="PRK05617.1"/>
    <property type="match status" value="1"/>
</dbReference>
<keyword evidence="3" id="KW-0378">Hydrolase</keyword>
<dbReference type="CDD" id="cd06558">
    <property type="entry name" value="crotonase-like"/>
    <property type="match status" value="1"/>
</dbReference>
<sequence length="403" mass="44160">MIPQDSNAPVIFSRIAAQEGKYVGIATFNVEKTLNALSMEMVQLLHTQLQAWEQDSSIAVVMLEGAGDKAFCAGGDLQNLYTSMRAHHASTQSEDVLGNPCALDFFSQEYRLDYLIHTYQKPILCWGHGIVMGGGIGLMAGASHRVVTEKSRLAMPEIAIGLFPDVGGSYFLSRMPNKLGLFLALTGASINSTDAKFIRLADVQLPHASKTEVLTTLQTMLWSEQDSDNHQRLHLVLQHLEAKHASAALPGPLEQQASQIAKLCEGDDLQTIVSDITSLASTENIDLYLQKAANNLQKGNPTSAWLAYALQDAAQHLSLAEVFRMELVAALVCAQEPDFAEGIRALIIDKDLQPHWKAENLNNVSAISKEKFFRSPWLAQHHPLHDLERSSNKTINARAAEAA</sequence>
<evidence type="ECO:0000256" key="1">
    <source>
        <dbReference type="ARBA" id="ARBA00001709"/>
    </source>
</evidence>
<accession>A0ABR6YHD2</accession>
<feature type="domain" description="Enoyl-CoA hydratase/isomerase" evidence="4">
    <location>
        <begin position="23"/>
        <end position="373"/>
    </location>
</feature>
<name>A0ABR6YHD2_9BURK</name>
<dbReference type="InterPro" id="IPR029045">
    <property type="entry name" value="ClpP/crotonase-like_dom_sf"/>
</dbReference>
<comment type="caution">
    <text evidence="5">The sequence shown here is derived from an EMBL/GenBank/DDBJ whole genome shotgun (WGS) entry which is preliminary data.</text>
</comment>
<dbReference type="PANTHER" id="PTHR43176:SF3">
    <property type="entry name" value="3-HYDROXYISOBUTYRYL-COA HYDROLASE, MITOCHONDRIAL"/>
    <property type="match status" value="1"/>
</dbReference>
<comment type="catalytic activity">
    <reaction evidence="1">
        <text>3-hydroxy-2-methylpropanoyl-CoA + H2O = 3-hydroxy-2-methylpropanoate + CoA + H(+)</text>
        <dbReference type="Rhea" id="RHEA:20888"/>
        <dbReference type="ChEBI" id="CHEBI:11805"/>
        <dbReference type="ChEBI" id="CHEBI:15377"/>
        <dbReference type="ChEBI" id="CHEBI:15378"/>
        <dbReference type="ChEBI" id="CHEBI:57287"/>
        <dbReference type="ChEBI" id="CHEBI:57340"/>
        <dbReference type="EC" id="3.1.2.4"/>
    </reaction>
</comment>
<protein>
    <recommendedName>
        <fullName evidence="2">3-hydroxyisobutyryl-CoA hydrolase</fullName>
        <ecNumber evidence="2">3.1.2.4</ecNumber>
    </recommendedName>
</protein>
<dbReference type="EC" id="3.1.2.4" evidence="2"/>
<dbReference type="PANTHER" id="PTHR43176">
    <property type="entry name" value="3-HYDROXYISOBUTYRYL-COA HYDROLASE-RELATED"/>
    <property type="match status" value="1"/>
</dbReference>
<reference evidence="5 6" key="1">
    <citation type="submission" date="2020-08" db="EMBL/GenBank/DDBJ databases">
        <title>Novel species isolated from subtropical streams in China.</title>
        <authorList>
            <person name="Lu H."/>
        </authorList>
    </citation>
    <scope>NUCLEOTIDE SEQUENCE [LARGE SCALE GENOMIC DNA]</scope>
    <source>
        <strain evidence="5 6">LX15W</strain>
    </source>
</reference>
<evidence type="ECO:0000256" key="3">
    <source>
        <dbReference type="ARBA" id="ARBA00022801"/>
    </source>
</evidence>
<dbReference type="Proteomes" id="UP000624279">
    <property type="component" value="Unassembled WGS sequence"/>
</dbReference>
<dbReference type="EMBL" id="JACOGA010000026">
    <property type="protein sequence ID" value="MBC3875917.1"/>
    <property type="molecule type" value="Genomic_DNA"/>
</dbReference>
<dbReference type="InterPro" id="IPR032259">
    <property type="entry name" value="HIBYL-CoA-H"/>
</dbReference>
<dbReference type="InterPro" id="IPR045004">
    <property type="entry name" value="ECH_dom"/>
</dbReference>
<proteinExistence type="predicted"/>
<organism evidence="5 6">
    <name type="scientific">Undibacterium flavidum</name>
    <dbReference type="NCBI Taxonomy" id="2762297"/>
    <lineage>
        <taxon>Bacteria</taxon>
        <taxon>Pseudomonadati</taxon>
        <taxon>Pseudomonadota</taxon>
        <taxon>Betaproteobacteria</taxon>
        <taxon>Burkholderiales</taxon>
        <taxon>Oxalobacteraceae</taxon>
        <taxon>Undibacterium</taxon>
    </lineage>
</organism>
<dbReference type="SUPFAM" id="SSF52096">
    <property type="entry name" value="ClpP/crotonase"/>
    <property type="match status" value="1"/>
</dbReference>
<evidence type="ECO:0000313" key="5">
    <source>
        <dbReference type="EMBL" id="MBC3875917.1"/>
    </source>
</evidence>
<dbReference type="RefSeq" id="WP_186943897.1">
    <property type="nucleotide sequence ID" value="NZ_JACOGA010000026.1"/>
</dbReference>